<feature type="domain" description="Penicillin-binding protein transpeptidase" evidence="18">
    <location>
        <begin position="350"/>
        <end position="616"/>
    </location>
</feature>
<dbReference type="OrthoDB" id="9766909at2"/>
<evidence type="ECO:0000256" key="17">
    <source>
        <dbReference type="SAM" id="Phobius"/>
    </source>
</evidence>
<dbReference type="Proteomes" id="UP000198734">
    <property type="component" value="Unassembled WGS sequence"/>
</dbReference>
<evidence type="ECO:0000256" key="8">
    <source>
        <dbReference type="ARBA" id="ARBA00022679"/>
    </source>
</evidence>
<dbReference type="InterPro" id="IPR001460">
    <property type="entry name" value="PCN-bd_Tpept"/>
</dbReference>
<dbReference type="GO" id="GO:0008658">
    <property type="term" value="F:penicillin binding"/>
    <property type="evidence" value="ECO:0007669"/>
    <property type="project" value="InterPro"/>
</dbReference>
<evidence type="ECO:0000256" key="16">
    <source>
        <dbReference type="ARBA" id="ARBA00049902"/>
    </source>
</evidence>
<dbReference type="GO" id="GO:0005886">
    <property type="term" value="C:plasma membrane"/>
    <property type="evidence" value="ECO:0007669"/>
    <property type="project" value="UniProtKB-SubCell"/>
</dbReference>
<dbReference type="InterPro" id="IPR001264">
    <property type="entry name" value="Glyco_trans_51"/>
</dbReference>
<keyword evidence="4" id="KW-1003">Cell membrane</keyword>
<keyword evidence="6" id="KW-0645">Protease</keyword>
<comment type="catalytic activity">
    <reaction evidence="16">
        <text>[GlcNAc-(1-&gt;4)-Mur2Ac(oyl-L-Ala-gamma-D-Glu-L-Lys-D-Ala-D-Ala)](n)-di-trans,octa-cis-undecaprenyl diphosphate + beta-D-GlcNAc-(1-&gt;4)-Mur2Ac(oyl-L-Ala-gamma-D-Glu-L-Lys-D-Ala-D-Ala)-di-trans,octa-cis-undecaprenyl diphosphate = [GlcNAc-(1-&gt;4)-Mur2Ac(oyl-L-Ala-gamma-D-Glu-L-Lys-D-Ala-D-Ala)](n+1)-di-trans,octa-cis-undecaprenyl diphosphate + di-trans,octa-cis-undecaprenyl diphosphate + H(+)</text>
        <dbReference type="Rhea" id="RHEA:23708"/>
        <dbReference type="Rhea" id="RHEA-COMP:9602"/>
        <dbReference type="Rhea" id="RHEA-COMP:9603"/>
        <dbReference type="ChEBI" id="CHEBI:15378"/>
        <dbReference type="ChEBI" id="CHEBI:58405"/>
        <dbReference type="ChEBI" id="CHEBI:60033"/>
        <dbReference type="ChEBI" id="CHEBI:78435"/>
        <dbReference type="EC" id="2.4.99.28"/>
    </reaction>
</comment>
<reference evidence="21" key="1">
    <citation type="submission" date="2016-10" db="EMBL/GenBank/DDBJ databases">
        <authorList>
            <person name="Varghese N."/>
            <person name="Submissions S."/>
        </authorList>
    </citation>
    <scope>NUCLEOTIDE SEQUENCE [LARGE SCALE GENOMIC DNA]</scope>
    <source>
        <strain evidence="21">DSM 11706</strain>
    </source>
</reference>
<dbReference type="Pfam" id="PF00912">
    <property type="entry name" value="Transgly"/>
    <property type="match status" value="1"/>
</dbReference>
<dbReference type="InterPro" id="IPR023346">
    <property type="entry name" value="Lysozyme-like_dom_sf"/>
</dbReference>
<dbReference type="RefSeq" id="WP_093537799.1">
    <property type="nucleotide sequence ID" value="NZ_FOXU01000006.1"/>
</dbReference>
<dbReference type="GO" id="GO:0009002">
    <property type="term" value="F:serine-type D-Ala-D-Ala carboxypeptidase activity"/>
    <property type="evidence" value="ECO:0007669"/>
    <property type="project" value="UniProtKB-EC"/>
</dbReference>
<evidence type="ECO:0000256" key="1">
    <source>
        <dbReference type="ARBA" id="ARBA00004236"/>
    </source>
</evidence>
<name>A0A1I6A3Z8_9BACI</name>
<keyword evidence="13" id="KW-0511">Multifunctional enzyme</keyword>
<keyword evidence="17" id="KW-1133">Transmembrane helix</keyword>
<comment type="catalytic activity">
    <reaction evidence="15">
        <text>Preferential cleavage: (Ac)2-L-Lys-D-Ala-|-D-Ala. Also transpeptidation of peptidyl-alanyl moieties that are N-acyl substituents of D-alanine.</text>
        <dbReference type="EC" id="3.4.16.4"/>
    </reaction>
</comment>
<proteinExistence type="inferred from homology"/>
<evidence type="ECO:0000256" key="10">
    <source>
        <dbReference type="ARBA" id="ARBA00022960"/>
    </source>
</evidence>
<dbReference type="InterPro" id="IPR012338">
    <property type="entry name" value="Beta-lactam/transpept-like"/>
</dbReference>
<dbReference type="GO" id="GO:0071555">
    <property type="term" value="P:cell wall organization"/>
    <property type="evidence" value="ECO:0007669"/>
    <property type="project" value="UniProtKB-KW"/>
</dbReference>
<evidence type="ECO:0000313" key="20">
    <source>
        <dbReference type="EMBL" id="SFQ63392.1"/>
    </source>
</evidence>
<evidence type="ECO:0000256" key="4">
    <source>
        <dbReference type="ARBA" id="ARBA00022475"/>
    </source>
</evidence>
<evidence type="ECO:0000256" key="12">
    <source>
        <dbReference type="ARBA" id="ARBA00023136"/>
    </source>
</evidence>
<dbReference type="InterPro" id="IPR050396">
    <property type="entry name" value="Glycosyltr_51/Transpeptidase"/>
</dbReference>
<evidence type="ECO:0000259" key="18">
    <source>
        <dbReference type="Pfam" id="PF00905"/>
    </source>
</evidence>
<gene>
    <name evidence="20" type="ORF">SAMN05421670_3133</name>
</gene>
<keyword evidence="14" id="KW-0961">Cell wall biogenesis/degradation</keyword>
<dbReference type="Gene3D" id="1.10.3810.10">
    <property type="entry name" value="Biosynthetic peptidoglycan transglycosylase-like"/>
    <property type="match status" value="1"/>
</dbReference>
<evidence type="ECO:0000256" key="6">
    <source>
        <dbReference type="ARBA" id="ARBA00022670"/>
    </source>
</evidence>
<dbReference type="PANTHER" id="PTHR32282:SF11">
    <property type="entry name" value="PENICILLIN-BINDING PROTEIN 1B"/>
    <property type="match status" value="1"/>
</dbReference>
<evidence type="ECO:0000256" key="3">
    <source>
        <dbReference type="ARBA" id="ARBA00007739"/>
    </source>
</evidence>
<evidence type="ECO:0000256" key="7">
    <source>
        <dbReference type="ARBA" id="ARBA00022676"/>
    </source>
</evidence>
<dbReference type="Pfam" id="PF00905">
    <property type="entry name" value="Transpeptidase"/>
    <property type="match status" value="1"/>
</dbReference>
<dbReference type="InterPro" id="IPR036950">
    <property type="entry name" value="PBP_transglycosylase"/>
</dbReference>
<dbReference type="GO" id="GO:0009252">
    <property type="term" value="P:peptidoglycan biosynthetic process"/>
    <property type="evidence" value="ECO:0007669"/>
    <property type="project" value="UniProtKB-KW"/>
</dbReference>
<dbReference type="AlphaFoldDB" id="A0A1I6A3Z8"/>
<protein>
    <submittedName>
        <fullName evidence="20">Penicillin-binding protein 1A</fullName>
    </submittedName>
</protein>
<feature type="transmembrane region" description="Helical" evidence="17">
    <location>
        <begin position="5"/>
        <end position="24"/>
    </location>
</feature>
<keyword evidence="7" id="KW-0328">Glycosyltransferase</keyword>
<dbReference type="PANTHER" id="PTHR32282">
    <property type="entry name" value="BINDING PROTEIN TRANSPEPTIDASE, PUTATIVE-RELATED"/>
    <property type="match status" value="1"/>
</dbReference>
<organism evidence="20 21">
    <name type="scientific">Psychrobacillus psychrotolerans</name>
    <dbReference type="NCBI Taxonomy" id="126156"/>
    <lineage>
        <taxon>Bacteria</taxon>
        <taxon>Bacillati</taxon>
        <taxon>Bacillota</taxon>
        <taxon>Bacilli</taxon>
        <taxon>Bacillales</taxon>
        <taxon>Bacillaceae</taxon>
        <taxon>Psychrobacillus</taxon>
    </lineage>
</organism>
<evidence type="ECO:0000259" key="19">
    <source>
        <dbReference type="Pfam" id="PF00912"/>
    </source>
</evidence>
<sequence length="617" mass="69726">MRQAFGYIIVLLCFPLIWILYSFIHSEILTASEFKESLKEAIPLNTPVITSPIVLLDKDKEIFSEDYVEWRDPLPLESIPLFVQEVLIQSEDAEFYNHIGFNFSAIFRAVFANAAANSSDQGASTITQQLVRLRYLSTEKTYERKVTELVYAYEMEKQTEKDEILENYLNEIYFSNQVYGIGAAATYYFGKPLNELTEAQQVFITAIPNNPSLYNPLENFEATKKRQELLIEVLVKNNKISAEHGNSLKNEPIVLQTKTKKQLYPVYSTYVLDELKSLISSNEGFQQKIESASNEQQAVFLKNELQTRVNEVISQGLIVHSALDPHKQKEDVTYIDNLLDRTNDLQAASIVINNETREIVSMFGGKDYKKFDFNRANQAVRQPGSALKPLLVYGPVFETTSLTPNNEISGGKLCIMSYCPQNYGGAIYGNVSLKQAFRFSHNTPAVRLLQTVGIEEAFAKLEQFQFNHLVPGDHTYPAALGGLTNGVTVLEMADAYTGFINGMYKPAHAIQKVTNKNGDSLYEWQKEKIEVWSPTTVHTMRDLLADVVANGTGKGISVQSSYIGAKTGTTNDFYDYWITGLTDTYTAAVWIGYDMPKNMKPIESKKIHHKIFNQIMN</sequence>
<keyword evidence="8" id="KW-0808">Transferase</keyword>
<dbReference type="SUPFAM" id="SSF53955">
    <property type="entry name" value="Lysozyme-like"/>
    <property type="match status" value="1"/>
</dbReference>
<evidence type="ECO:0000256" key="15">
    <source>
        <dbReference type="ARBA" id="ARBA00034000"/>
    </source>
</evidence>
<keyword evidence="11" id="KW-0573">Peptidoglycan synthesis</keyword>
<keyword evidence="10" id="KW-0133">Cell shape</keyword>
<comment type="subcellular location">
    <subcellularLocation>
        <location evidence="1">Cell membrane</location>
    </subcellularLocation>
</comment>
<keyword evidence="21" id="KW-1185">Reference proteome</keyword>
<accession>A0A1I6A3Z8</accession>
<dbReference type="FunFam" id="1.10.3810.10:FF:000001">
    <property type="entry name" value="Penicillin-binding protein 1A"/>
    <property type="match status" value="1"/>
</dbReference>
<dbReference type="GO" id="GO:0008360">
    <property type="term" value="P:regulation of cell shape"/>
    <property type="evidence" value="ECO:0007669"/>
    <property type="project" value="UniProtKB-KW"/>
</dbReference>
<dbReference type="GO" id="GO:0006508">
    <property type="term" value="P:proteolysis"/>
    <property type="evidence" value="ECO:0007669"/>
    <property type="project" value="UniProtKB-KW"/>
</dbReference>
<evidence type="ECO:0000256" key="13">
    <source>
        <dbReference type="ARBA" id="ARBA00023268"/>
    </source>
</evidence>
<keyword evidence="9" id="KW-0378">Hydrolase</keyword>
<dbReference type="GO" id="GO:0030288">
    <property type="term" value="C:outer membrane-bounded periplasmic space"/>
    <property type="evidence" value="ECO:0007669"/>
    <property type="project" value="TreeGrafter"/>
</dbReference>
<keyword evidence="17" id="KW-0812">Transmembrane</keyword>
<dbReference type="SUPFAM" id="SSF56601">
    <property type="entry name" value="beta-lactamase/transpeptidase-like"/>
    <property type="match status" value="1"/>
</dbReference>
<evidence type="ECO:0000256" key="9">
    <source>
        <dbReference type="ARBA" id="ARBA00022801"/>
    </source>
</evidence>
<evidence type="ECO:0000256" key="2">
    <source>
        <dbReference type="ARBA" id="ARBA00007090"/>
    </source>
</evidence>
<dbReference type="STRING" id="126156.SAMN05421670_3133"/>
<keyword evidence="5" id="KW-0121">Carboxypeptidase</keyword>
<evidence type="ECO:0000256" key="14">
    <source>
        <dbReference type="ARBA" id="ARBA00023316"/>
    </source>
</evidence>
<evidence type="ECO:0000313" key="21">
    <source>
        <dbReference type="Proteomes" id="UP000198734"/>
    </source>
</evidence>
<feature type="domain" description="Glycosyl transferase family 51" evidence="19">
    <location>
        <begin position="67"/>
        <end position="232"/>
    </location>
</feature>
<dbReference type="Gene3D" id="3.40.710.10">
    <property type="entry name" value="DD-peptidase/beta-lactamase superfamily"/>
    <property type="match status" value="1"/>
</dbReference>
<evidence type="ECO:0000256" key="5">
    <source>
        <dbReference type="ARBA" id="ARBA00022645"/>
    </source>
</evidence>
<dbReference type="EMBL" id="FOXU01000006">
    <property type="protein sequence ID" value="SFQ63392.1"/>
    <property type="molecule type" value="Genomic_DNA"/>
</dbReference>
<evidence type="ECO:0000256" key="11">
    <source>
        <dbReference type="ARBA" id="ARBA00022984"/>
    </source>
</evidence>
<comment type="similarity">
    <text evidence="3">In the N-terminal section; belongs to the glycosyltransferase 51 family.</text>
</comment>
<keyword evidence="12 17" id="KW-0472">Membrane</keyword>
<dbReference type="GO" id="GO:0008955">
    <property type="term" value="F:peptidoglycan glycosyltransferase activity"/>
    <property type="evidence" value="ECO:0007669"/>
    <property type="project" value="UniProtKB-EC"/>
</dbReference>
<comment type="similarity">
    <text evidence="2">In the C-terminal section; belongs to the transpeptidase family.</text>
</comment>